<evidence type="ECO:0000256" key="1">
    <source>
        <dbReference type="ARBA" id="ARBA00008853"/>
    </source>
</evidence>
<dbReference type="InterPro" id="IPR051262">
    <property type="entry name" value="SMP-30/CGR1_Lactonase"/>
</dbReference>
<accession>A0ABW0R619</accession>
<evidence type="ECO:0000259" key="3">
    <source>
        <dbReference type="Pfam" id="PF08450"/>
    </source>
</evidence>
<evidence type="ECO:0000256" key="2">
    <source>
        <dbReference type="ARBA" id="ARBA00022801"/>
    </source>
</evidence>
<comment type="similarity">
    <text evidence="1">Belongs to the SMP-30/CGR1 family.</text>
</comment>
<evidence type="ECO:0000313" key="5">
    <source>
        <dbReference type="Proteomes" id="UP001596108"/>
    </source>
</evidence>
<dbReference type="PANTHER" id="PTHR47572">
    <property type="entry name" value="LIPOPROTEIN-RELATED"/>
    <property type="match status" value="1"/>
</dbReference>
<gene>
    <name evidence="4" type="ORF">ACFPQ4_14835</name>
</gene>
<comment type="caution">
    <text evidence="4">The sequence shown here is derived from an EMBL/GenBank/DDBJ whole genome shotgun (WGS) entry which is preliminary data.</text>
</comment>
<reference evidence="5" key="1">
    <citation type="journal article" date="2019" name="Int. J. Syst. Evol. Microbiol.">
        <title>The Global Catalogue of Microorganisms (GCM) 10K type strain sequencing project: providing services to taxonomists for standard genome sequencing and annotation.</title>
        <authorList>
            <consortium name="The Broad Institute Genomics Platform"/>
            <consortium name="The Broad Institute Genome Sequencing Center for Infectious Disease"/>
            <person name="Wu L."/>
            <person name="Ma J."/>
        </authorList>
    </citation>
    <scope>NUCLEOTIDE SEQUENCE [LARGE SCALE GENOMIC DNA]</scope>
    <source>
        <strain evidence="5">CGMCC 1.18578</strain>
    </source>
</reference>
<feature type="domain" description="SMP-30/Gluconolactonase/LRE-like region" evidence="3">
    <location>
        <begin position="109"/>
        <end position="276"/>
    </location>
</feature>
<name>A0ABW0R619_9BACL</name>
<dbReference type="PANTHER" id="PTHR47572:SF4">
    <property type="entry name" value="LACTONASE DRP35"/>
    <property type="match status" value="1"/>
</dbReference>
<evidence type="ECO:0000313" key="4">
    <source>
        <dbReference type="EMBL" id="MFC5530709.1"/>
    </source>
</evidence>
<keyword evidence="5" id="KW-1185">Reference proteome</keyword>
<dbReference type="InterPro" id="IPR013658">
    <property type="entry name" value="SGL"/>
</dbReference>
<dbReference type="Gene3D" id="2.120.10.30">
    <property type="entry name" value="TolB, C-terminal domain"/>
    <property type="match status" value="1"/>
</dbReference>
<sequence length="296" mass="32186">MATINSLRHPSWNGQPALLPEDRGIIFFDGIFTDPQLNHPECLAFDAAGNIWCGGERGEIFRIAADGSDIALMASTDGFTLGLAFDADGKLYSCDLKHGAVFRYDPSNGTLAKFADGDGRGNRIRIPNVPVVDARNGWLYVSDSYDPKQPGPGIWRFDLATGEGGLWYEEPLHFANGLALSANGDALYVAETFGRTISRIPIKPDGSPGAKEAVCQVDALPDGLTLDERGVLYISCYEPSLIYRYTDAQGLQLLYYDPEAHTLCHPTNCAVRGNDLYAANLGRWHITRIEGAAAVE</sequence>
<organism evidence="4 5">
    <name type="scientific">Cohnella yongneupensis</name>
    <dbReference type="NCBI Taxonomy" id="425006"/>
    <lineage>
        <taxon>Bacteria</taxon>
        <taxon>Bacillati</taxon>
        <taxon>Bacillota</taxon>
        <taxon>Bacilli</taxon>
        <taxon>Bacillales</taxon>
        <taxon>Paenibacillaceae</taxon>
        <taxon>Cohnella</taxon>
    </lineage>
</organism>
<dbReference type="EMBL" id="JBHSNC010000045">
    <property type="protein sequence ID" value="MFC5530709.1"/>
    <property type="molecule type" value="Genomic_DNA"/>
</dbReference>
<dbReference type="SUPFAM" id="SSF63829">
    <property type="entry name" value="Calcium-dependent phosphotriesterase"/>
    <property type="match status" value="1"/>
</dbReference>
<dbReference type="Proteomes" id="UP001596108">
    <property type="component" value="Unassembled WGS sequence"/>
</dbReference>
<protein>
    <submittedName>
        <fullName evidence="4">SMP-30/gluconolactonase/LRE family protein</fullName>
    </submittedName>
</protein>
<dbReference type="RefSeq" id="WP_378112651.1">
    <property type="nucleotide sequence ID" value="NZ_JBHSNC010000045.1"/>
</dbReference>
<proteinExistence type="inferred from homology"/>
<dbReference type="Pfam" id="PF08450">
    <property type="entry name" value="SGL"/>
    <property type="match status" value="1"/>
</dbReference>
<keyword evidence="2" id="KW-0378">Hydrolase</keyword>
<dbReference type="InterPro" id="IPR011042">
    <property type="entry name" value="6-blade_b-propeller_TolB-like"/>
</dbReference>